<feature type="compositionally biased region" description="Basic and acidic residues" evidence="1">
    <location>
        <begin position="362"/>
        <end position="372"/>
    </location>
</feature>
<dbReference type="eggNOG" id="ENOG502SD7X">
    <property type="taxonomic scope" value="Eukaryota"/>
</dbReference>
<dbReference type="OMA" id="DIVLLRM"/>
<gene>
    <name evidence="2" type="ORF">GLAREA_06041</name>
</gene>
<evidence type="ECO:0000313" key="3">
    <source>
        <dbReference type="Proteomes" id="UP000016922"/>
    </source>
</evidence>
<sequence length="372" mass="41760">MPPKTLLFVGAPESKALKWDEEELYDTFSEPFNRYIDGSEHTNNVLLPLTSTSFSGIAIPQWRSLTLERGHLTTGMSQDHGWQPEYRGASFFTVSDINSFVEEYTQKTSFGDHQSSVESVDQILSQFYEESYARHEEIASSQLRAASDTTNSSVSQADTTSFNSIESYNDSQPTHPKDIPKSGPLSSLQEFPNARYLNAIHPQVFTVNLVVGIISVPSPRSIRTRRGMNVELIETLVGDDTKSGFGINFWLSSKNDDNGLRASIESLRPQDVVLMRNVALSSFRDKVYGYSLRKGLTKVYLLHRSRVDRKDHGGCYSTSDLRRATGGMDNAQIMKAKIVREWVLRFVGGTNSRPSRHQQASSHHETLPPDTQ</sequence>
<accession>S3D7B1</accession>
<feature type="region of interest" description="Disordered" evidence="1">
    <location>
        <begin position="351"/>
        <end position="372"/>
    </location>
</feature>
<feature type="region of interest" description="Disordered" evidence="1">
    <location>
        <begin position="164"/>
        <end position="185"/>
    </location>
</feature>
<evidence type="ECO:0000256" key="1">
    <source>
        <dbReference type="SAM" id="MobiDB-lite"/>
    </source>
</evidence>
<dbReference type="RefSeq" id="XP_008079646.1">
    <property type="nucleotide sequence ID" value="XM_008081455.1"/>
</dbReference>
<feature type="compositionally biased region" description="Polar residues" evidence="1">
    <location>
        <begin position="351"/>
        <end position="361"/>
    </location>
</feature>
<dbReference type="AlphaFoldDB" id="S3D7B1"/>
<dbReference type="InterPro" id="IPR012340">
    <property type="entry name" value="NA-bd_OB-fold"/>
</dbReference>
<organism evidence="2 3">
    <name type="scientific">Glarea lozoyensis (strain ATCC 20868 / MF5171)</name>
    <dbReference type="NCBI Taxonomy" id="1116229"/>
    <lineage>
        <taxon>Eukaryota</taxon>
        <taxon>Fungi</taxon>
        <taxon>Dikarya</taxon>
        <taxon>Ascomycota</taxon>
        <taxon>Pezizomycotina</taxon>
        <taxon>Leotiomycetes</taxon>
        <taxon>Helotiales</taxon>
        <taxon>Helotiaceae</taxon>
        <taxon>Glarea</taxon>
    </lineage>
</organism>
<protein>
    <recommendedName>
        <fullName evidence="4">Nucleic acid-binding protein</fullName>
    </recommendedName>
</protein>
<dbReference type="HOGENOM" id="CLU_054588_0_0_1"/>
<proteinExistence type="predicted"/>
<dbReference type="OrthoDB" id="5378679at2759"/>
<dbReference type="Gene3D" id="2.40.50.140">
    <property type="entry name" value="Nucleic acid-binding proteins"/>
    <property type="match status" value="1"/>
</dbReference>
<reference evidence="2 3" key="1">
    <citation type="journal article" date="2013" name="BMC Genomics">
        <title>Genomics-driven discovery of the pneumocandin biosynthetic gene cluster in the fungus Glarea lozoyensis.</title>
        <authorList>
            <person name="Chen L."/>
            <person name="Yue Q."/>
            <person name="Zhang X."/>
            <person name="Xiang M."/>
            <person name="Wang C."/>
            <person name="Li S."/>
            <person name="Che Y."/>
            <person name="Ortiz-Lopez F.J."/>
            <person name="Bills G.F."/>
            <person name="Liu X."/>
            <person name="An Z."/>
        </authorList>
    </citation>
    <scope>NUCLEOTIDE SEQUENCE [LARGE SCALE GENOMIC DNA]</scope>
    <source>
        <strain evidence="3">ATCC 20868 / MF5171</strain>
    </source>
</reference>
<keyword evidence="3" id="KW-1185">Reference proteome</keyword>
<evidence type="ECO:0008006" key="4">
    <source>
        <dbReference type="Google" id="ProtNLM"/>
    </source>
</evidence>
<evidence type="ECO:0000313" key="2">
    <source>
        <dbReference type="EMBL" id="EPE33029.1"/>
    </source>
</evidence>
<dbReference type="Proteomes" id="UP000016922">
    <property type="component" value="Unassembled WGS sequence"/>
</dbReference>
<name>S3D7B1_GLAL2</name>
<feature type="compositionally biased region" description="Polar residues" evidence="1">
    <location>
        <begin position="164"/>
        <end position="174"/>
    </location>
</feature>
<dbReference type="GeneID" id="19465095"/>
<dbReference type="EMBL" id="KE145358">
    <property type="protein sequence ID" value="EPE33029.1"/>
    <property type="molecule type" value="Genomic_DNA"/>
</dbReference>
<dbReference type="KEGG" id="glz:GLAREA_06041"/>